<dbReference type="InterPro" id="IPR016130">
    <property type="entry name" value="Tyr_Pase_AS"/>
</dbReference>
<evidence type="ECO:0000259" key="7">
    <source>
        <dbReference type="PROSITE" id="PS50055"/>
    </source>
</evidence>
<dbReference type="Gene3D" id="3.90.190.10">
    <property type="entry name" value="Protein tyrosine phosphatase superfamily"/>
    <property type="match status" value="1"/>
</dbReference>
<keyword evidence="9" id="KW-1185">Reference proteome</keyword>
<proteinExistence type="predicted"/>
<dbReference type="PANTHER" id="PTHR46198:SF4">
    <property type="entry name" value="PROTEIN-TYROSINE-PHOSPHATASE"/>
    <property type="match status" value="1"/>
</dbReference>
<dbReference type="InterPro" id="IPR011004">
    <property type="entry name" value="Trimer_LpxA-like_sf"/>
</dbReference>
<keyword evidence="5" id="KW-0812">Transmembrane</keyword>
<keyword evidence="2" id="KW-0597">Phosphoprotein</keyword>
<feature type="transmembrane region" description="Helical" evidence="5">
    <location>
        <begin position="1347"/>
        <end position="1371"/>
    </location>
</feature>
<keyword evidence="5" id="KW-0472">Membrane</keyword>
<evidence type="ECO:0000256" key="1">
    <source>
        <dbReference type="ARBA" id="ARBA00013064"/>
    </source>
</evidence>
<evidence type="ECO:0000313" key="10">
    <source>
        <dbReference type="RefSeq" id="XP_022247101.1"/>
    </source>
</evidence>
<gene>
    <name evidence="10" type="primary">LOC106463795</name>
</gene>
<dbReference type="InterPro" id="IPR003595">
    <property type="entry name" value="Tyr_Pase_cat"/>
</dbReference>
<dbReference type="EC" id="3.1.3.48" evidence="1"/>
<organism evidence="9 10">
    <name type="scientific">Limulus polyphemus</name>
    <name type="common">Atlantic horseshoe crab</name>
    <dbReference type="NCBI Taxonomy" id="6850"/>
    <lineage>
        <taxon>Eukaryota</taxon>
        <taxon>Metazoa</taxon>
        <taxon>Ecdysozoa</taxon>
        <taxon>Arthropoda</taxon>
        <taxon>Chelicerata</taxon>
        <taxon>Merostomata</taxon>
        <taxon>Xiphosura</taxon>
        <taxon>Limulidae</taxon>
        <taxon>Limulus</taxon>
    </lineage>
</organism>
<evidence type="ECO:0000313" key="9">
    <source>
        <dbReference type="Proteomes" id="UP000694941"/>
    </source>
</evidence>
<dbReference type="PRINTS" id="PR00700">
    <property type="entry name" value="PRTYPHPHTASE"/>
</dbReference>
<accession>A0ABM1STZ5</accession>
<dbReference type="InterPro" id="IPR029021">
    <property type="entry name" value="Prot-tyrosine_phosphatase-like"/>
</dbReference>
<feature type="domain" description="Tyrosine specific protein phosphatases" evidence="8">
    <location>
        <begin position="1613"/>
        <end position="1690"/>
    </location>
</feature>
<dbReference type="PROSITE" id="PS50055">
    <property type="entry name" value="TYR_PHOSPHATASE_PTP"/>
    <property type="match status" value="1"/>
</dbReference>
<evidence type="ECO:0000256" key="5">
    <source>
        <dbReference type="SAM" id="Phobius"/>
    </source>
</evidence>
<dbReference type="InterPro" id="IPR008356">
    <property type="entry name" value="Tyr_Pase_KIM-con"/>
</dbReference>
<dbReference type="GeneID" id="106463795"/>
<dbReference type="Proteomes" id="UP000694941">
    <property type="component" value="Unplaced"/>
</dbReference>
<dbReference type="SMART" id="SM00404">
    <property type="entry name" value="PTPc_motif"/>
    <property type="match status" value="1"/>
</dbReference>
<dbReference type="RefSeq" id="XP_022247101.1">
    <property type="nucleotide sequence ID" value="XM_022391393.1"/>
</dbReference>
<feature type="signal peptide" evidence="6">
    <location>
        <begin position="1"/>
        <end position="28"/>
    </location>
</feature>
<dbReference type="PANTHER" id="PTHR46198">
    <property type="entry name" value="PROTEIN-TYROSINE-PHOSPHATASE"/>
    <property type="match status" value="1"/>
</dbReference>
<name>A0ABM1STZ5_LIMPO</name>
<dbReference type="InterPro" id="IPR000242">
    <property type="entry name" value="PTP_cat"/>
</dbReference>
<keyword evidence="5" id="KW-1133">Transmembrane helix</keyword>
<dbReference type="InterPro" id="IPR000387">
    <property type="entry name" value="Tyr_Pase_dom"/>
</dbReference>
<keyword evidence="3" id="KW-0378">Hydrolase</keyword>
<feature type="chain" id="PRO_5045862449" description="protein-tyrosine-phosphatase" evidence="6">
    <location>
        <begin position="29"/>
        <end position="1716"/>
    </location>
</feature>
<dbReference type="PROSITE" id="PS00383">
    <property type="entry name" value="TYR_PHOSPHATASE_1"/>
    <property type="match status" value="1"/>
</dbReference>
<feature type="domain" description="Tyrosine-protein phosphatase" evidence="7">
    <location>
        <begin position="1466"/>
        <end position="1699"/>
    </location>
</feature>
<evidence type="ECO:0000259" key="8">
    <source>
        <dbReference type="PROSITE" id="PS50056"/>
    </source>
</evidence>
<sequence length="1716" mass="194698">MPHHEKRYYWCLPLLFNFWTVFLQHCMADGKAEVAVPRVRSHPENEKIDIWSSPISSHSTVLYHVYPKSSFLDTLLPFSTHQVTLSQSYNPDDPSFEVENVMEMPTSSRFTTNVIGVHEFSIGTSSDIKNSWLINDRDEEQTSFSRVERQASFNHLDNFRFSSTLSTTWALRTIICLSCKKTSTLNPRTIVGSKQEVSSPVLRNNLYGSIEFSGSDSLGFNSETKYEIQPSSKLAHLPDVSPVFSNVLSFKISELPIVTFNISPSPVDVGLLKTVEISSSDIVNLYTFSLRNETFQFSSIGSSTFVDLSPRLPHLTSCMSDEDIEEKRPTFRIDEESTLFTSSKKINEFTKDIFLMSHHSDSVFSYSSTIYSSEMSPNSDIISEESHIFHTEQIPDNLVEISSDIIWRATYSRSLISDEDEDYVLSPEQSSKRLAFSNHLPIHFAEIFATRNIEVNSEKTKFPKQMTSFIPSNDFFNNLHVWSNAAFTQQTISVSLSELENHKLNVSLSGLENHKLNVSLSGLENHKLNVSLSELENHKLNISLSGLENHKLNVSLSELENHKLNVSLSELENHKLNISLSGLENHKLNVSLSGLENHKLNVSLSGLENHTYVSSQTFTSFGTDELTVSSLFLLQHNSTIHPDIPLENNTINHFNVLVGYNTTSRSKISMQHNTIIQSNIPRQHNTTILSNVLIQHDSSIIPNYSVQYNNKTYLNITKQPNTTTELNVPAHISSQIDAAIEPDIPMHVNTTAKIYFPTESDNLTELDIPTEHNTIRGSDVSTEHDVSMGLDNLNLIASDVSPETVNPKGLLVPIQPDNPTGFNNVTVSGIVMQLDDSKDLDKLIDHDTVAHFDNPTKPDVATQPDNPTDFDVPTRPDSPTELDNVTVSNISTQFDIQIKYDSALESNLPVEPRTSVAFHIPTFVDNSKEPSIPTYPDIQANLVDPRQVDPVDVHKLNDSPESHTFKAYDPNDTIEDSYSIPNLLPNEQFVSKTANKYFLEDENENKIEDYGINPHLLISPVVALKPTKVYRDFREIPPRSLELSSSSDPDLRSYILERSLTITSKFNLKSFISTDATPNFIWNKQSSKVVPLRASLYVPDDIQSQRNGETSSSGNLKQYKTSNRQTGILIPTIFQTTYALKRTDIPWHSTQTFEVYSTRNEKKIVHETTSVEETPLSSSKFHVFEETTTMWDMDKTTIYPSSETEVYSHVPFIPFYISLAMLMSWVRFCIVKETLRREIAWMLTSALNQPILPGQVCFKNAQEQCEAVIHQNDKEILTKSKSIDVFVYMNDKDGKYDLILTRRSAQVLREEAGKSKTLVYHNSVHRVDTYFQESHLRRPTRHTTSGMIATVTISCIGGACLLLLCILLMVMKQRLRQPRNCSPSHDTYSLESFSTISSFQRRRGGRSSLCSFVNQAFQDPDVLSHPLNTSSLAVFTSNIEAINHEFKIIPMNMPRVDEAPPGTEVKNRYANVIPVPETRVFLTPRPGEPHSDYINANYVRGYDGKSNAYIATQGPLLETISSFWQMVWEQKCQVIIMLTQISENRMPRCAPYFPSKLTDCDRSYGQYQVSLKKKEIDENYTISMFRLRRTDLNEFRDVTHFWYTNWPVHGVPNEVYKVINFLLEARVYMDSSSSPTIVHCSPGTGRTGVIMALDSCIRQYEESQTVDVVRSVYRLRQDRGGAVQSKEQYVFIYEALREYVCNILHEPYNSTIVCSS</sequence>
<dbReference type="Pfam" id="PF00102">
    <property type="entry name" value="Y_phosphatase"/>
    <property type="match status" value="1"/>
</dbReference>
<keyword evidence="6" id="KW-0732">Signal</keyword>
<feature type="transmembrane region" description="Helical" evidence="5">
    <location>
        <begin position="1212"/>
        <end position="1230"/>
    </location>
</feature>
<dbReference type="SMART" id="SM00194">
    <property type="entry name" value="PTPc"/>
    <property type="match status" value="1"/>
</dbReference>
<evidence type="ECO:0000256" key="3">
    <source>
        <dbReference type="ARBA" id="ARBA00022801"/>
    </source>
</evidence>
<reference evidence="10" key="1">
    <citation type="submission" date="2025-08" db="UniProtKB">
        <authorList>
            <consortium name="RefSeq"/>
        </authorList>
    </citation>
    <scope>IDENTIFICATION</scope>
    <source>
        <tissue evidence="10">Muscle</tissue>
    </source>
</reference>
<dbReference type="PROSITE" id="PS50056">
    <property type="entry name" value="TYR_PHOSPHATASE_2"/>
    <property type="match status" value="1"/>
</dbReference>
<keyword evidence="4" id="KW-0904">Protein phosphatase</keyword>
<evidence type="ECO:0000256" key="2">
    <source>
        <dbReference type="ARBA" id="ARBA00022553"/>
    </source>
</evidence>
<dbReference type="SUPFAM" id="SSF52799">
    <property type="entry name" value="(Phosphotyrosine protein) phosphatases II"/>
    <property type="match status" value="1"/>
</dbReference>
<evidence type="ECO:0000256" key="4">
    <source>
        <dbReference type="ARBA" id="ARBA00022912"/>
    </source>
</evidence>
<evidence type="ECO:0000256" key="6">
    <source>
        <dbReference type="SAM" id="SignalP"/>
    </source>
</evidence>
<dbReference type="CDD" id="cd00047">
    <property type="entry name" value="PTPc"/>
    <property type="match status" value="1"/>
</dbReference>
<dbReference type="SUPFAM" id="SSF51161">
    <property type="entry name" value="Trimeric LpxA-like enzymes"/>
    <property type="match status" value="1"/>
</dbReference>
<protein>
    <recommendedName>
        <fullName evidence="1">protein-tyrosine-phosphatase</fullName>
        <ecNumber evidence="1">3.1.3.48</ecNumber>
    </recommendedName>
</protein>